<dbReference type="Proteomes" id="UP001165080">
    <property type="component" value="Unassembled WGS sequence"/>
</dbReference>
<gene>
    <name evidence="1" type="primary">PLEST010795</name>
    <name evidence="1" type="ORF">PLESTB_001620200</name>
</gene>
<comment type="caution">
    <text evidence="1">The sequence shown here is derived from an EMBL/GenBank/DDBJ whole genome shotgun (WGS) entry which is preliminary data.</text>
</comment>
<dbReference type="OrthoDB" id="546241at2759"/>
<keyword evidence="2" id="KW-1185">Reference proteome</keyword>
<proteinExistence type="predicted"/>
<accession>A0A9W6F9C9</accession>
<reference evidence="1 2" key="1">
    <citation type="journal article" date="2023" name="Commun. Biol.">
        <title>Reorganization of the ancestral sex-determining regions during the evolution of trioecy in Pleodorina starrii.</title>
        <authorList>
            <person name="Takahashi K."/>
            <person name="Suzuki S."/>
            <person name="Kawai-Toyooka H."/>
            <person name="Yamamoto K."/>
            <person name="Hamaji T."/>
            <person name="Ootsuki R."/>
            <person name="Yamaguchi H."/>
            <person name="Kawachi M."/>
            <person name="Higashiyama T."/>
            <person name="Nozaki H."/>
        </authorList>
    </citation>
    <scope>NUCLEOTIDE SEQUENCE [LARGE SCALE GENOMIC DNA]</scope>
    <source>
        <strain evidence="1 2">NIES-4479</strain>
    </source>
</reference>
<name>A0A9W6F9C9_9CHLO</name>
<protein>
    <submittedName>
        <fullName evidence="1">Uncharacterized protein</fullName>
    </submittedName>
</protein>
<evidence type="ECO:0000313" key="1">
    <source>
        <dbReference type="EMBL" id="GLC60496.1"/>
    </source>
</evidence>
<dbReference type="AlphaFoldDB" id="A0A9W6F9C9"/>
<dbReference type="EMBL" id="BRXU01000035">
    <property type="protein sequence ID" value="GLC60496.1"/>
    <property type="molecule type" value="Genomic_DNA"/>
</dbReference>
<sequence length="288" mass="31952">MLPKLGGVLRSHCWKLSLVFTKPALSLIHPVVCWWDLSGRAKAATVGQAQTTSSVGCPVNDVSQVPGQQPGQVPGQAPCTPYTNNCGGCNPDHVSRAAVSLVWLRQFVAKHRVAERNLTTEELTEQIVMPLTKGGKCRLTQLLLDDPDQAQHVSQGRPFYFISHAWSRPFMETLAMVERHFAPDNQEIWRRSADGQQALPVLDAANVFMWFDMFAINQHKPLQSGDLPTLGEAVRNAEGTFMVLDRAGTPLKRIWCLYEAWQSSMAGPGKLRILSYGIDFEDLKQVCA</sequence>
<organism evidence="1 2">
    <name type="scientific">Pleodorina starrii</name>
    <dbReference type="NCBI Taxonomy" id="330485"/>
    <lineage>
        <taxon>Eukaryota</taxon>
        <taxon>Viridiplantae</taxon>
        <taxon>Chlorophyta</taxon>
        <taxon>core chlorophytes</taxon>
        <taxon>Chlorophyceae</taxon>
        <taxon>CS clade</taxon>
        <taxon>Chlamydomonadales</taxon>
        <taxon>Volvocaceae</taxon>
        <taxon>Pleodorina</taxon>
    </lineage>
</organism>
<evidence type="ECO:0000313" key="2">
    <source>
        <dbReference type="Proteomes" id="UP001165080"/>
    </source>
</evidence>